<feature type="compositionally biased region" description="Basic and acidic residues" evidence="1">
    <location>
        <begin position="1"/>
        <end position="22"/>
    </location>
</feature>
<dbReference type="Proteomes" id="UP000295083">
    <property type="component" value="Unassembled WGS sequence"/>
</dbReference>
<protein>
    <recommendedName>
        <fullName evidence="2">CHRD domain-containing protein</fullName>
    </recommendedName>
</protein>
<reference evidence="3 4" key="1">
    <citation type="submission" date="2018-11" db="EMBL/GenBank/DDBJ databases">
        <title>Genome sequence and assembly of Colletotrichum spinosum.</title>
        <authorList>
            <person name="Gan P."/>
            <person name="Shirasu K."/>
        </authorList>
    </citation>
    <scope>NUCLEOTIDE SEQUENCE [LARGE SCALE GENOMIC DNA]</scope>
    <source>
        <strain evidence="3 4">CBS 515.97</strain>
    </source>
</reference>
<organism evidence="3 4">
    <name type="scientific">Colletotrichum spinosum</name>
    <dbReference type="NCBI Taxonomy" id="1347390"/>
    <lineage>
        <taxon>Eukaryota</taxon>
        <taxon>Fungi</taxon>
        <taxon>Dikarya</taxon>
        <taxon>Ascomycota</taxon>
        <taxon>Pezizomycotina</taxon>
        <taxon>Sordariomycetes</taxon>
        <taxon>Hypocreomycetidae</taxon>
        <taxon>Glomerellales</taxon>
        <taxon>Glomerellaceae</taxon>
        <taxon>Colletotrichum</taxon>
        <taxon>Colletotrichum orbiculare species complex</taxon>
    </lineage>
</organism>
<dbReference type="SMART" id="SM00754">
    <property type="entry name" value="CHRD"/>
    <property type="match status" value="1"/>
</dbReference>
<dbReference type="AlphaFoldDB" id="A0A4V3HR38"/>
<evidence type="ECO:0000256" key="1">
    <source>
        <dbReference type="SAM" id="MobiDB-lite"/>
    </source>
</evidence>
<name>A0A4V3HR38_9PEZI</name>
<accession>A0A4V3HR38</accession>
<keyword evidence="4" id="KW-1185">Reference proteome</keyword>
<dbReference type="EMBL" id="QAPG01000151">
    <property type="protein sequence ID" value="TDZ30029.1"/>
    <property type="molecule type" value="Genomic_DNA"/>
</dbReference>
<sequence length="658" mass="73378">MQTHRPGRDNEPVPRQSGEHRARAIKKKPRRDEIIAFRNGEDRHGYDDSRLTGYVRAADYREKLKINTRQSTVCRLPRELIILIMRAAEPEDLFVLRQTARVFMKLFHVCDFSAYQKQTSPIFTFAPAVEFDIDKLSRDEKTAVKGRLRRDLLCKKCVDKDEATPETRQTAEQLFCVSCASSHSVSCFSKTQLGREEPVCLGWEGKMQLCPHRHVALQEPLPVGSSYPWSHLPCDECPKARNVSRPNLKCCIFETQFTWKVVVVALGAGQVVTKDLIRRELRGLADSCSGFLCPHYSFGDGSLLRPFRWDRCACFREPTARPVRRHCGRHGPRWSSYCCLCESSHVPDNYGTLMVSSSPARHEIDCEKCGSIYTWLIEGSNLVLAGIRMCPSSIMWKVADTRWAARLEPPDGQRYTLGRPDCPGGDLLKAENTIERWIDQLDPETYDAGEAVFLPRPLVLATAAAATPIVKLEDVTHFIFGGKGSHDKGRWVSAGPFHFTSTYHVVATPDQVVDNNNTFTGGLAGAVGYFNYGINAPEDTICYNITLVNFQGDYQSPALSATHIHEADKGRAGPPRIAFPNPTPVEGYQNVRRSVGCLRGPFRTGLNATGTQTDNGAGFTVSKIEANPEKFFTDVHSSLAVPGAVRGQLSDGFSKDCE</sequence>
<gene>
    <name evidence="3" type="ORF">C8035_v003510</name>
</gene>
<evidence type="ECO:0000313" key="4">
    <source>
        <dbReference type="Proteomes" id="UP000295083"/>
    </source>
</evidence>
<feature type="domain" description="CHRD" evidence="2">
    <location>
        <begin position="501"/>
        <end position="651"/>
    </location>
</feature>
<feature type="region of interest" description="Disordered" evidence="1">
    <location>
        <begin position="1"/>
        <end position="28"/>
    </location>
</feature>
<comment type="caution">
    <text evidence="3">The sequence shown here is derived from an EMBL/GenBank/DDBJ whole genome shotgun (WGS) entry which is preliminary data.</text>
</comment>
<proteinExistence type="predicted"/>
<evidence type="ECO:0000259" key="2">
    <source>
        <dbReference type="SMART" id="SM00754"/>
    </source>
</evidence>
<dbReference type="Pfam" id="PF07452">
    <property type="entry name" value="CHRD"/>
    <property type="match status" value="1"/>
</dbReference>
<evidence type="ECO:0000313" key="3">
    <source>
        <dbReference type="EMBL" id="TDZ30029.1"/>
    </source>
</evidence>
<dbReference type="InterPro" id="IPR010895">
    <property type="entry name" value="CHRD"/>
</dbReference>